<dbReference type="PANTHER" id="PTHR46701">
    <property type="entry name" value="GLYCOSYLTRANSFERASE-LIKE KOBITO 1"/>
    <property type="match status" value="1"/>
</dbReference>
<reference evidence="1" key="1">
    <citation type="submission" date="2021-01" db="EMBL/GenBank/DDBJ databases">
        <authorList>
            <person name="Corre E."/>
            <person name="Pelletier E."/>
            <person name="Niang G."/>
            <person name="Scheremetjew M."/>
            <person name="Finn R."/>
            <person name="Kale V."/>
            <person name="Holt S."/>
            <person name="Cochrane G."/>
            <person name="Meng A."/>
            <person name="Brown T."/>
            <person name="Cohen L."/>
        </authorList>
    </citation>
    <scope>NUCLEOTIDE SEQUENCE</scope>
    <source>
        <strain evidence="1">CCMP3105</strain>
    </source>
</reference>
<dbReference type="GO" id="GO:0030244">
    <property type="term" value="P:cellulose biosynthetic process"/>
    <property type="evidence" value="ECO:0007669"/>
    <property type="project" value="InterPro"/>
</dbReference>
<dbReference type="InterPro" id="IPR044224">
    <property type="entry name" value="KOBITO1-like"/>
</dbReference>
<evidence type="ECO:0008006" key="2">
    <source>
        <dbReference type="Google" id="ProtNLM"/>
    </source>
</evidence>
<protein>
    <recommendedName>
        <fullName evidence="2">Glycosyltransferase family 92 protein</fullName>
    </recommendedName>
</protein>
<sequence length="871" mass="99715">MAWNNDVSGPTGNLDYRVAHGVDWAAKGGLRREPPAFVLVRNAGTGEADGVYKPAERRWLDHDVYENRYGDCIISREAHKSPKTGEVKHGFVLGKDGRPLYGAKTEKNSVPAKGWRVFQGHEPAPEIQIFQTWSDTCQHGAWYFSQEAENAAKGGHWKVTLMMADRAFDCHTSARPKGRGDIRGGGSEWSEQLCELLGTRSEALLHLGEYKRALVDACAAVHFVAAFDWSKARTRGITACLNLGVEEPQAKLLMDEMCKRNDREFPGVKALEPVVEVMVERARKTQLRPVVIRDETPDDGRLYFKVVDPEDCTLYSRPDKSAKVLGKREFNDVVRGEIILKHGTWLELHVAEAYDDSIGHRKAYAVIKDDGPEDEAEEYLERLPPREYPRKPRWEELGLTVRPLGLKPPTDAQCPGEHGKWQDPDRNPNQKVWPYIYKHGLAIGTMLRGVSEGVIDSFVRYHWLTGWNHIFLFFDDPEDAGIGHAKALEEHCTTKKMDGVGLTVVRMDAEWWEEVKKTSRFYQRREKSDMYETVWKMHEKYRDVESRQMIAMDQALIGAHQMGIDWFAHIDIDECVYVPKLLENSARRYLGAQERSVEVVRLFNHEAVPEHFECQDWFRECTLFQVNKFHSHGFKPPREYDQLLRRKEGREFEPEKTDPETTWREDLLAKIRAKRQACAQRLGLELHGGPKAAEDRPAESFAGFVAQEDGRSIVRLDRHFDPPLPWGSYGFLAGNGDMLREVHQANRRHDPVVLHYPNAGFSNWKQKYQALGQIPHAVAGQRGVPRMHLASSQVVLQKDRKDQEQFYRTFIMQNESSELAVLAEHGLLVRVPTVRGILEYYDNPPEEPEQLPGKMEWTDTSSGLKLARSLL</sequence>
<dbReference type="PANTHER" id="PTHR46701:SF7">
    <property type="entry name" value="GLYCOSYLTRANSFERASE-LIKE KOBITO 1"/>
    <property type="match status" value="1"/>
</dbReference>
<dbReference type="GO" id="GO:0009737">
    <property type="term" value="P:response to abscisic acid"/>
    <property type="evidence" value="ECO:0007669"/>
    <property type="project" value="InterPro"/>
</dbReference>
<dbReference type="EMBL" id="HBNR01006839">
    <property type="protein sequence ID" value="CAE4564865.1"/>
    <property type="molecule type" value="Transcribed_RNA"/>
</dbReference>
<accession>A0A7S4PWH1</accession>
<evidence type="ECO:0000313" key="1">
    <source>
        <dbReference type="EMBL" id="CAE4564865.1"/>
    </source>
</evidence>
<name>A0A7S4PWH1_9DINO</name>
<dbReference type="AlphaFoldDB" id="A0A7S4PWH1"/>
<proteinExistence type="predicted"/>
<gene>
    <name evidence="1" type="ORF">AMON00008_LOCUS4484</name>
</gene>
<organism evidence="1">
    <name type="scientific">Alexandrium monilatum</name>
    <dbReference type="NCBI Taxonomy" id="311494"/>
    <lineage>
        <taxon>Eukaryota</taxon>
        <taxon>Sar</taxon>
        <taxon>Alveolata</taxon>
        <taxon>Dinophyceae</taxon>
        <taxon>Gonyaulacales</taxon>
        <taxon>Pyrocystaceae</taxon>
        <taxon>Alexandrium</taxon>
    </lineage>
</organism>